<dbReference type="AlphaFoldDB" id="C4J279"/>
<reference evidence="2" key="1">
    <citation type="journal article" date="2009" name="PLoS Genet.">
        <title>Sequencing, mapping, and analysis of 27,455 maize full-length cDNAs.</title>
        <authorList>
            <person name="Soderlund C."/>
            <person name="Descour A."/>
            <person name="Kudrna D."/>
            <person name="Bomhoff M."/>
            <person name="Boyd L."/>
            <person name="Currie J."/>
            <person name="Angelova A."/>
            <person name="Collura K."/>
            <person name="Wissotski M."/>
            <person name="Ashley E."/>
            <person name="Morrow D."/>
            <person name="Fernandes J."/>
            <person name="Walbot V."/>
            <person name="Yu Y."/>
        </authorList>
    </citation>
    <scope>NUCLEOTIDE SEQUENCE</scope>
    <source>
        <strain evidence="2">B73</strain>
    </source>
</reference>
<sequence length="99" mass="10682">MAKPEYLVELASAVVVLPRRNFTMRSRSLSRPKTLEVGSDVVVGTLVGAAAGHSTVLPCGKPRRSRSCWASVRIALSSFILLISLLFPGSKLRALFIAE</sequence>
<keyword evidence="1" id="KW-0812">Transmembrane</keyword>
<dbReference type="EMBL" id="BT084926">
    <property type="protein sequence ID" value="ACR35279.1"/>
    <property type="molecule type" value="mRNA"/>
</dbReference>
<evidence type="ECO:0000313" key="2">
    <source>
        <dbReference type="EMBL" id="ACR35279.1"/>
    </source>
</evidence>
<reference evidence="2" key="2">
    <citation type="submission" date="2012-06" db="EMBL/GenBank/DDBJ databases">
        <authorList>
            <person name="Yu Y."/>
            <person name="Currie J."/>
            <person name="Lomeli R."/>
            <person name="Angelova A."/>
            <person name="Collura K."/>
            <person name="Wissotski M."/>
            <person name="Campos D."/>
            <person name="Kudrna D."/>
            <person name="Golser W."/>
            <person name="Ashely E."/>
            <person name="Descour A."/>
            <person name="Fernandes J."/>
            <person name="Soderlund C."/>
            <person name="Walbot V."/>
        </authorList>
    </citation>
    <scope>NUCLEOTIDE SEQUENCE</scope>
    <source>
        <strain evidence="2">B73</strain>
    </source>
</reference>
<name>C4J279_MAIZE</name>
<evidence type="ECO:0000256" key="1">
    <source>
        <dbReference type="SAM" id="Phobius"/>
    </source>
</evidence>
<protein>
    <submittedName>
        <fullName evidence="2">Uncharacterized protein</fullName>
    </submittedName>
</protein>
<proteinExistence type="evidence at transcript level"/>
<organism evidence="2">
    <name type="scientific">Zea mays</name>
    <name type="common">Maize</name>
    <dbReference type="NCBI Taxonomy" id="4577"/>
    <lineage>
        <taxon>Eukaryota</taxon>
        <taxon>Viridiplantae</taxon>
        <taxon>Streptophyta</taxon>
        <taxon>Embryophyta</taxon>
        <taxon>Tracheophyta</taxon>
        <taxon>Spermatophyta</taxon>
        <taxon>Magnoliopsida</taxon>
        <taxon>Liliopsida</taxon>
        <taxon>Poales</taxon>
        <taxon>Poaceae</taxon>
        <taxon>PACMAD clade</taxon>
        <taxon>Panicoideae</taxon>
        <taxon>Andropogonodae</taxon>
        <taxon>Andropogoneae</taxon>
        <taxon>Tripsacinae</taxon>
        <taxon>Zea</taxon>
    </lineage>
</organism>
<accession>C4J279</accession>
<keyword evidence="1" id="KW-0472">Membrane</keyword>
<keyword evidence="1" id="KW-1133">Transmembrane helix</keyword>
<feature type="transmembrane region" description="Helical" evidence="1">
    <location>
        <begin position="70"/>
        <end position="87"/>
    </location>
</feature>